<evidence type="ECO:0000313" key="1">
    <source>
        <dbReference type="EMBL" id="KAJ0089695.1"/>
    </source>
</evidence>
<gene>
    <name evidence="1" type="ORF">Patl1_14819</name>
</gene>
<dbReference type="Proteomes" id="UP001164250">
    <property type="component" value="Chromosome 8"/>
</dbReference>
<proteinExistence type="predicted"/>
<name>A0ACC1ASN8_9ROSI</name>
<dbReference type="EMBL" id="CM047904">
    <property type="protein sequence ID" value="KAJ0089695.1"/>
    <property type="molecule type" value="Genomic_DNA"/>
</dbReference>
<keyword evidence="2" id="KW-1185">Reference proteome</keyword>
<reference evidence="2" key="1">
    <citation type="journal article" date="2023" name="G3 (Bethesda)">
        <title>Genome assembly and association tests identify interacting loci associated with vigor, precocity, and sex in interspecific pistachio rootstocks.</title>
        <authorList>
            <person name="Palmer W."/>
            <person name="Jacygrad E."/>
            <person name="Sagayaradj S."/>
            <person name="Cavanaugh K."/>
            <person name="Han R."/>
            <person name="Bertier L."/>
            <person name="Beede B."/>
            <person name="Kafkas S."/>
            <person name="Golino D."/>
            <person name="Preece J."/>
            <person name="Michelmore R."/>
        </authorList>
    </citation>
    <scope>NUCLEOTIDE SEQUENCE [LARGE SCALE GENOMIC DNA]</scope>
</reference>
<sequence length="170" mass="19110">MYHIFLLFTCYSGEKKKHQKEMIAVKHSERMLRQGVDLEQINLPISFVSSGVMRSETVEIKTLDSIETTETFERLGKDGQCMSKPIEVVQRSKSRGLGVEFLNIDDDSARKVSRGDSERQESHGDSRRRESHGNSTRKGPQSIGAFEKHTKGFGSKMTLGLISLLCSSVN</sequence>
<protein>
    <submittedName>
        <fullName evidence="1">Uncharacterized protein</fullName>
    </submittedName>
</protein>
<accession>A0ACC1ASN8</accession>
<evidence type="ECO:0000313" key="2">
    <source>
        <dbReference type="Proteomes" id="UP001164250"/>
    </source>
</evidence>
<organism evidence="1 2">
    <name type="scientific">Pistacia atlantica</name>
    <dbReference type="NCBI Taxonomy" id="434234"/>
    <lineage>
        <taxon>Eukaryota</taxon>
        <taxon>Viridiplantae</taxon>
        <taxon>Streptophyta</taxon>
        <taxon>Embryophyta</taxon>
        <taxon>Tracheophyta</taxon>
        <taxon>Spermatophyta</taxon>
        <taxon>Magnoliopsida</taxon>
        <taxon>eudicotyledons</taxon>
        <taxon>Gunneridae</taxon>
        <taxon>Pentapetalae</taxon>
        <taxon>rosids</taxon>
        <taxon>malvids</taxon>
        <taxon>Sapindales</taxon>
        <taxon>Anacardiaceae</taxon>
        <taxon>Pistacia</taxon>
    </lineage>
</organism>
<comment type="caution">
    <text evidence="1">The sequence shown here is derived from an EMBL/GenBank/DDBJ whole genome shotgun (WGS) entry which is preliminary data.</text>
</comment>